<evidence type="ECO:0000259" key="2">
    <source>
        <dbReference type="Pfam" id="PF00156"/>
    </source>
</evidence>
<dbReference type="Proteomes" id="UP000006250">
    <property type="component" value="Unassembled WGS sequence"/>
</dbReference>
<protein>
    <submittedName>
        <fullName evidence="3">Phosphoribosyltransferase</fullName>
    </submittedName>
</protein>
<reference evidence="3 4" key="1">
    <citation type="submission" date="2010-08" db="EMBL/GenBank/DDBJ databases">
        <title>The draft genome of Desulfovibrio fructosovorans JJ.</title>
        <authorList>
            <consortium name="US DOE Joint Genome Institute (JGI-PGF)"/>
            <person name="Lucas S."/>
            <person name="Copeland A."/>
            <person name="Lapidus A."/>
            <person name="Cheng J.-F."/>
            <person name="Bruce D."/>
            <person name="Goodwin L."/>
            <person name="Pitluck S."/>
            <person name="Land M.L."/>
            <person name="Hauser L."/>
            <person name="Chang Y.-J."/>
            <person name="Jeffries C."/>
            <person name="Wall J.D."/>
            <person name="Stahl D.A."/>
            <person name="Arkin A.P."/>
            <person name="Dehal P."/>
            <person name="Stolyar S.M."/>
            <person name="Hazen T.C."/>
            <person name="Woyke T.J."/>
        </authorList>
    </citation>
    <scope>NUCLEOTIDE SEQUENCE [LARGE SCALE GENOMIC DNA]</scope>
    <source>
        <strain evidence="3 4">JJ</strain>
    </source>
</reference>
<gene>
    <name evidence="3" type="ORF">DesfrDRAFT_3291</name>
</gene>
<evidence type="ECO:0000313" key="4">
    <source>
        <dbReference type="Proteomes" id="UP000006250"/>
    </source>
</evidence>
<name>E1K091_SOLFR</name>
<evidence type="ECO:0000313" key="3">
    <source>
        <dbReference type="EMBL" id="EFL50009.1"/>
    </source>
</evidence>
<dbReference type="EMBL" id="AECZ01000028">
    <property type="protein sequence ID" value="EFL50009.1"/>
    <property type="molecule type" value="Genomic_DNA"/>
</dbReference>
<dbReference type="InterPro" id="IPR000836">
    <property type="entry name" value="PRTase_dom"/>
</dbReference>
<dbReference type="STRING" id="596151.DesfrDRAFT_3291"/>
<comment type="similarity">
    <text evidence="1">Belongs to the ComF/GntX family.</text>
</comment>
<dbReference type="eggNOG" id="COG1040">
    <property type="taxonomic scope" value="Bacteria"/>
</dbReference>
<dbReference type="InterPro" id="IPR029057">
    <property type="entry name" value="PRTase-like"/>
</dbReference>
<accession>E1K091</accession>
<dbReference type="SUPFAM" id="SSF53271">
    <property type="entry name" value="PRTase-like"/>
    <property type="match status" value="1"/>
</dbReference>
<comment type="caution">
    <text evidence="3">The sequence shown here is derived from an EMBL/GenBank/DDBJ whole genome shotgun (WGS) entry which is preliminary data.</text>
</comment>
<dbReference type="GO" id="GO:0016757">
    <property type="term" value="F:glycosyltransferase activity"/>
    <property type="evidence" value="ECO:0007669"/>
    <property type="project" value="UniProtKB-KW"/>
</dbReference>
<feature type="domain" description="Phosphoribosyltransferase" evidence="2">
    <location>
        <begin position="163"/>
        <end position="254"/>
    </location>
</feature>
<keyword evidence="4" id="KW-1185">Reference proteome</keyword>
<proteinExistence type="inferred from homology"/>
<dbReference type="AlphaFoldDB" id="E1K091"/>
<evidence type="ECO:0000256" key="1">
    <source>
        <dbReference type="ARBA" id="ARBA00008007"/>
    </source>
</evidence>
<dbReference type="Pfam" id="PF00156">
    <property type="entry name" value="Pribosyltran"/>
    <property type="match status" value="1"/>
</dbReference>
<dbReference type="PANTHER" id="PTHR47505:SF1">
    <property type="entry name" value="DNA UTILIZATION PROTEIN YHGH"/>
    <property type="match status" value="1"/>
</dbReference>
<dbReference type="RefSeq" id="WP_005995716.1">
    <property type="nucleotide sequence ID" value="NZ_AECZ01000028.1"/>
</dbReference>
<dbReference type="PANTHER" id="PTHR47505">
    <property type="entry name" value="DNA UTILIZATION PROTEIN YHGH"/>
    <property type="match status" value="1"/>
</dbReference>
<organism evidence="3 4">
    <name type="scientific">Solidesulfovibrio fructosivorans JJ]</name>
    <dbReference type="NCBI Taxonomy" id="596151"/>
    <lineage>
        <taxon>Bacteria</taxon>
        <taxon>Pseudomonadati</taxon>
        <taxon>Thermodesulfobacteriota</taxon>
        <taxon>Desulfovibrionia</taxon>
        <taxon>Desulfovibrionales</taxon>
        <taxon>Desulfovibrionaceae</taxon>
        <taxon>Solidesulfovibrio</taxon>
    </lineage>
</organism>
<dbReference type="Gene3D" id="3.40.50.2020">
    <property type="match status" value="1"/>
</dbReference>
<sequence length="255" mass="27266">MGLFRAGLPRLAGWLARAMLFACDRCQACSGLLPVRDGPHPVCPLCAARLTPRLGGYCPRCGELAADPAAPPQLCPECLRQGRSWDGFAFHGPYEGLLRDMVLGFKFHGRLGQGRVLAELTADAYARAAARTGPGAMDPAGPDVIVPVPLYPRRLAWRGFNQSLELARELSRRLARPVAVNALARIRDTTPQSQLPGSKRLRNIQGAFAAAPEIVSGRAALLVDDVMTTGATVETAARALRLAGAERVDVVVVAR</sequence>
<dbReference type="CDD" id="cd06223">
    <property type="entry name" value="PRTases_typeI"/>
    <property type="match status" value="1"/>
</dbReference>
<dbReference type="InterPro" id="IPR051910">
    <property type="entry name" value="ComF/GntX_DNA_util-trans"/>
</dbReference>
<dbReference type="OrthoDB" id="9779910at2"/>
<keyword evidence="3" id="KW-0328">Glycosyltransferase</keyword>
<keyword evidence="3" id="KW-0808">Transferase</keyword>